<keyword evidence="2" id="KW-0964">Secreted</keyword>
<dbReference type="SUPFAM" id="SSF57603">
    <property type="entry name" value="FnI-like domain"/>
    <property type="match status" value="18"/>
</dbReference>
<comment type="subcellular location">
    <subcellularLocation>
        <location evidence="1">Secreted</location>
    </subcellularLocation>
</comment>
<feature type="domain" description="VWFC" evidence="6">
    <location>
        <begin position="885"/>
        <end position="949"/>
    </location>
</feature>
<evidence type="ECO:0000256" key="4">
    <source>
        <dbReference type="ARBA" id="ARBA00022737"/>
    </source>
</evidence>
<dbReference type="InterPro" id="IPR014853">
    <property type="entry name" value="VWF/SSPO/ZAN-like_Cys-rich_dom"/>
</dbReference>
<dbReference type="EMBL" id="VXIV02003179">
    <property type="protein sequence ID" value="KAF6020341.1"/>
    <property type="molecule type" value="Genomic_DNA"/>
</dbReference>
<dbReference type="GO" id="GO:0005576">
    <property type="term" value="C:extracellular region"/>
    <property type="evidence" value="ECO:0007669"/>
    <property type="project" value="UniProtKB-SubCell"/>
</dbReference>
<comment type="caution">
    <text evidence="8">The sequence shown here is derived from an EMBL/GenBank/DDBJ whole genome shotgun (WGS) entry which is preliminary data.</text>
</comment>
<feature type="domain" description="VWFC" evidence="6">
    <location>
        <begin position="117"/>
        <end position="177"/>
    </location>
</feature>
<feature type="domain" description="VWFC" evidence="6">
    <location>
        <begin position="416"/>
        <end position="477"/>
    </location>
</feature>
<evidence type="ECO:0000256" key="5">
    <source>
        <dbReference type="ARBA" id="ARBA00023157"/>
    </source>
</evidence>
<evidence type="ECO:0000259" key="6">
    <source>
        <dbReference type="PROSITE" id="PS50184"/>
    </source>
</evidence>
<dbReference type="OrthoDB" id="6132182at2759"/>
<dbReference type="PROSITE" id="PS50184">
    <property type="entry name" value="VWFC_2"/>
    <property type="match status" value="18"/>
</dbReference>
<dbReference type="Proteomes" id="UP000593567">
    <property type="component" value="Unassembled WGS sequence"/>
</dbReference>
<keyword evidence="9" id="KW-1185">Reference proteome</keyword>
<feature type="domain" description="VWFC" evidence="6">
    <location>
        <begin position="656"/>
        <end position="716"/>
    </location>
</feature>
<dbReference type="InterPro" id="IPR001846">
    <property type="entry name" value="VWF_type-D"/>
</dbReference>
<keyword evidence="3" id="KW-0732">Signal</keyword>
<feature type="domain" description="VWFC" evidence="6">
    <location>
        <begin position="64"/>
        <end position="124"/>
    </location>
</feature>
<feature type="domain" description="VWFC" evidence="6">
    <location>
        <begin position="1410"/>
        <end position="1471"/>
    </location>
</feature>
<dbReference type="Gene3D" id="2.10.70.10">
    <property type="entry name" value="Complement Module, domain 1"/>
    <property type="match status" value="3"/>
</dbReference>
<dbReference type="SMART" id="SM00216">
    <property type="entry name" value="VWD"/>
    <property type="match status" value="1"/>
</dbReference>
<feature type="domain" description="VWFC" evidence="6">
    <location>
        <begin position="716"/>
        <end position="776"/>
    </location>
</feature>
<evidence type="ECO:0000256" key="1">
    <source>
        <dbReference type="ARBA" id="ARBA00004613"/>
    </source>
</evidence>
<evidence type="ECO:0000313" key="8">
    <source>
        <dbReference type="EMBL" id="KAF6020341.1"/>
    </source>
</evidence>
<feature type="domain" description="VWFC" evidence="6">
    <location>
        <begin position="177"/>
        <end position="234"/>
    </location>
</feature>
<sequence length="1800" mass="193866">MVVTSSCIGCKDVSTNKYYGEGDRWLTADGCGTCECVAGASRCSGCPHVSCSHPEQQGCCPRCQGCEYEGHRYLNQEVFLSQVSPCDQCQCRDGTVSCVTRTCPSLLGCQEVVKLNGSCCAICLSCGDRRNGATWSEDECTTCECQDGRTKCNVIDCGSSRCTHPVKLRGVCCPQCQACSYMGSYYNDGQTFSPDGCQSCTCQRGNVVCTPPTCAPITCQYTYTPVGACCPVCQDGCQYSGKHYDNGAVFSPTFNRCMNCTCTDHKVRCSNVRCPDISRHNCSRPIALPGDCCPSFCPDCVYEGVEYKHSDSWRPSNRPCDVCICYNGVVSCRTRTRCQRTCSYGVYLDNECCSPCTDCDLDGEVHKDGSTFARVTNQGCTECSCQGGNIQCSSATQTCAQTDCVNPIQIPNTCCPRCPGCSGGRQHGDRWRNQTNPCEICECRDEIVQCYPQPCPALAGTCVTRHLNPGACCPICMDCMASGQLYVNGTSFNNPDDNCSTCTCVNSAVSCTRDACPPVDCLQPVVLPGNCCPTCSNCELDDGKVYRHGENLTREDKPCETCVCVSGTVKCTPNPCPVLDCETPVVLPGNCCPSCGECVTSNGTVYDNGERFQSPADTCSDCICINGQIACDPRPCLPALCSKPVVLPGNCCPTCQSCELEDGEVYGNGEQLPSEYQACSTCLCDSGTVKCTPNPCPVLDCDTPVVLPENCCPSCGECVTSNGTVYDNGERFQSPADTCSDCICINEEVRCEKKACPAISCDDPIVLPGKCCPTCINRYCEYNNVTIANGDSIDDGCRECKCLSGRVTCVTKLCPIALCPSPVMGECCLECTDCLQNGVRIASGSTVYENETCSTCTCLSGLVSCFRKACPFVTCLNPTTVDCCESCSHGCKLGDQIYAEGEAIRSADDPCVVCHCNAGNVECMREACLSTPSCPETYIPEGECCPKCSACLDPRPFIPDKSVTGNAPLGFIIAQPLPTRTKRSIRYLEDGEEYFDYETCSNCSCDAGSLTCIATSQCPSVSCDHPRLDGCCPNCNTGCSLGNWTLELDEPVPHPDDPECSSCTCNKGTISCYTVCPYIELCLYGLQKDSCGCDICMETPVCTSPLNSSVVFQPGDTWTNEANCACTCEDGEIECETCETDLQCLFTEPDPSSCCGERCKGCSVGQIHFVSGASWSADGCKQTCSCHAGVVTCVELLVPNESCLRNDSSADCIGPAGTMKVGESFRQNSTSFCEVCTCVLGVDGLSPHLQCLQPACPNIDDCPEDMVYHSPTSCCPLCKDHIDVACTGSEEGSVTASKYNTCEECTCTNSTWHCSVQTCPAIDCPTNEQLTRPDQCCPTCAGCYSESIRKAHGTSWQHDVDPCTTCRCDYGSVICEATVVCPPLFCTEGRNPFTPVGECCEICGDPVTGDDCLDSRGSTRSHGSGWPIDDCTFCECLYGKTNCTSEHCPHLDCKSDESLVIEEGICCPKCVKQPAVCKVYGDPHYKTFDGETIHFQGFCSYEMVSDCESNSFKVIAIHDDRDTRSVSWIKGVIIETAELTVRLGQGLWSEVNEVNVTFPFQHSSGLVIRETPTTLSVASDDLGFKFTWDGVAYGYVEVETTLKEKLCGLCGNFNDDNTDELTLRNGSVAKSHAEFGKSWLANGSVCFAETSDQHPCDVAGYDVKKKAIEECAIIRGEVFSPCHKVVDPEDYVYSCVYDMCACNSTAACLCDVLTAYSAACANSFVRIQWRTQERCAMNCDAAKGFLFDECGPVCPKTCENYSRALGDIEDDCLKPCEPSCQCPAGLVQHHGRCITTDMCP</sequence>
<evidence type="ECO:0000256" key="2">
    <source>
        <dbReference type="ARBA" id="ARBA00022525"/>
    </source>
</evidence>
<dbReference type="CDD" id="cd19941">
    <property type="entry name" value="TIL"/>
    <property type="match status" value="1"/>
</dbReference>
<dbReference type="Pfam" id="PF00094">
    <property type="entry name" value="VWD"/>
    <property type="match status" value="1"/>
</dbReference>
<dbReference type="Gene3D" id="6.20.200.20">
    <property type="match status" value="13"/>
</dbReference>
<feature type="domain" description="VWFC" evidence="6">
    <location>
        <begin position="477"/>
        <end position="536"/>
    </location>
</feature>
<feature type="domain" description="VWFC" evidence="6">
    <location>
        <begin position="1210"/>
        <end position="1279"/>
    </location>
</feature>
<evidence type="ECO:0000313" key="9">
    <source>
        <dbReference type="Proteomes" id="UP000593567"/>
    </source>
</evidence>
<dbReference type="InterPro" id="IPR052424">
    <property type="entry name" value="Kielin_Chordin-BMP_Reg"/>
</dbReference>
<gene>
    <name evidence="8" type="ORF">EB796_021313</name>
</gene>
<keyword evidence="5" id="KW-1015">Disulfide bond</keyword>
<dbReference type="SMART" id="SM00215">
    <property type="entry name" value="VWC_out"/>
    <property type="match status" value="9"/>
</dbReference>
<dbReference type="GO" id="GO:0030513">
    <property type="term" value="P:positive regulation of BMP signaling pathway"/>
    <property type="evidence" value="ECO:0007669"/>
    <property type="project" value="TreeGrafter"/>
</dbReference>
<feature type="domain" description="VWFC" evidence="6">
    <location>
        <begin position="1341"/>
        <end position="1404"/>
    </location>
</feature>
<feature type="domain" description="VWFC" evidence="6">
    <location>
        <begin position="832"/>
        <end position="888"/>
    </location>
</feature>
<reference evidence="8" key="1">
    <citation type="submission" date="2020-06" db="EMBL/GenBank/DDBJ databases">
        <title>Draft genome of Bugula neritina, a colonial animal packing powerful symbionts and potential medicines.</title>
        <authorList>
            <person name="Rayko M."/>
        </authorList>
    </citation>
    <scope>NUCLEOTIDE SEQUENCE [LARGE SCALE GENOMIC DNA]</scope>
    <source>
        <strain evidence="8">Kwan_BN1</strain>
    </source>
</reference>
<name>A0A7J7J3V2_BUGNE</name>
<dbReference type="PROSITE" id="PS01208">
    <property type="entry name" value="VWFC_1"/>
    <property type="match status" value="6"/>
</dbReference>
<evidence type="ECO:0000256" key="3">
    <source>
        <dbReference type="ARBA" id="ARBA00022729"/>
    </source>
</evidence>
<feature type="domain" description="VWFC" evidence="6">
    <location>
        <begin position="235"/>
        <end position="298"/>
    </location>
</feature>
<keyword evidence="4" id="KW-0677">Repeat</keyword>
<accession>A0A7J7J3V2</accession>
<dbReference type="PANTHER" id="PTHR46698">
    <property type="entry name" value="CROSSVEINLESS 2"/>
    <property type="match status" value="1"/>
</dbReference>
<organism evidence="8 9">
    <name type="scientific">Bugula neritina</name>
    <name type="common">Brown bryozoan</name>
    <name type="synonym">Sertularia neritina</name>
    <dbReference type="NCBI Taxonomy" id="10212"/>
    <lineage>
        <taxon>Eukaryota</taxon>
        <taxon>Metazoa</taxon>
        <taxon>Spiralia</taxon>
        <taxon>Lophotrochozoa</taxon>
        <taxon>Bryozoa</taxon>
        <taxon>Gymnolaemata</taxon>
        <taxon>Cheilostomatida</taxon>
        <taxon>Flustrina</taxon>
        <taxon>Buguloidea</taxon>
        <taxon>Bugulidae</taxon>
        <taxon>Bugula</taxon>
    </lineage>
</organism>
<feature type="domain" description="VWFC" evidence="6">
    <location>
        <begin position="536"/>
        <end position="596"/>
    </location>
</feature>
<dbReference type="Pfam" id="PF00093">
    <property type="entry name" value="VWC"/>
    <property type="match status" value="8"/>
</dbReference>
<evidence type="ECO:0000259" key="7">
    <source>
        <dbReference type="PROSITE" id="PS51233"/>
    </source>
</evidence>
<feature type="domain" description="VWFC" evidence="6">
    <location>
        <begin position="596"/>
        <end position="656"/>
    </location>
</feature>
<feature type="domain" description="VWFC" evidence="6">
    <location>
        <begin position="357"/>
        <end position="419"/>
    </location>
</feature>
<feature type="domain" description="VWFD" evidence="7">
    <location>
        <begin position="1475"/>
        <end position="1647"/>
    </location>
</feature>
<dbReference type="SMART" id="SM00214">
    <property type="entry name" value="VWC"/>
    <property type="match status" value="21"/>
</dbReference>
<protein>
    <recommendedName>
        <fullName evidence="10">Kielin/chordin-like protein</fullName>
    </recommendedName>
</protein>
<dbReference type="InterPro" id="IPR036084">
    <property type="entry name" value="Ser_inhib-like_sf"/>
</dbReference>
<dbReference type="PANTHER" id="PTHR46698:SF7">
    <property type="entry name" value="VWFD DOMAIN-CONTAINING PROTEIN"/>
    <property type="match status" value="1"/>
</dbReference>
<dbReference type="PROSITE" id="PS51233">
    <property type="entry name" value="VWFD"/>
    <property type="match status" value="1"/>
</dbReference>
<dbReference type="SMART" id="SM00832">
    <property type="entry name" value="C8"/>
    <property type="match status" value="1"/>
</dbReference>
<feature type="domain" description="VWFC" evidence="6">
    <location>
        <begin position="298"/>
        <end position="357"/>
    </location>
</feature>
<evidence type="ECO:0008006" key="10">
    <source>
        <dbReference type="Google" id="ProtNLM"/>
    </source>
</evidence>
<dbReference type="InterPro" id="IPR001007">
    <property type="entry name" value="VWF_dom"/>
</dbReference>
<proteinExistence type="predicted"/>
<dbReference type="SUPFAM" id="SSF57567">
    <property type="entry name" value="Serine protease inhibitors"/>
    <property type="match status" value="1"/>
</dbReference>
<dbReference type="Pfam" id="PF23334">
    <property type="entry name" value="VWC2L_2nd"/>
    <property type="match status" value="5"/>
</dbReference>
<feature type="domain" description="VWFC" evidence="6">
    <location>
        <begin position="778"/>
        <end position="832"/>
    </location>
</feature>